<dbReference type="SUPFAM" id="SSF47781">
    <property type="entry name" value="RuvA domain 2-like"/>
    <property type="match status" value="1"/>
</dbReference>
<proteinExistence type="predicted"/>
<dbReference type="SFLD" id="SFLDS00029">
    <property type="entry name" value="Radical_SAM"/>
    <property type="match status" value="1"/>
</dbReference>
<evidence type="ECO:0000256" key="1">
    <source>
        <dbReference type="ARBA" id="ARBA00022691"/>
    </source>
</evidence>
<sequence>MFTNVCSDGIIILGDGMDIETKLKILTDAAKYDVSCSSSNSNRKNKGGLGNTSMGGICHSWSEDGRCISLLKILFTNKCIYNCEYCINKVENEIPRAEFTAGEIADLTVNFYRRNYIEGLFLSSGVIKSPDYTMERLIEVAEILRNEKRFYGYIHMKAIPGSSETLTRKLGMLIDRMSINIELPTQKSLIMLAPQKSYEKIFTPMTDISNAIVENREDRNKFKKAPMFVPAGQTTQMIVGASREDDLTVINRAQFLYDNFLMKRVYYSNYVPVIKSKYTEGIEKPPKIREHRIYQADFLMRFYGFKAPQILNAANPNFDLRIDPKANWAIDNIGRFPIEINRASYDDLLKIPGFGPEYAKRIINARAYCALKYDDLKPLKISVKRAKNFITVGGVYRGINYTNKKSLKDYMSLSDPHGYEQLSFLGDG</sequence>
<evidence type="ECO:0000256" key="2">
    <source>
        <dbReference type="ARBA" id="ARBA00022723"/>
    </source>
</evidence>
<organism evidence="5 6">
    <name type="scientific">Anaerosphaera aminiphila DSM 21120</name>
    <dbReference type="NCBI Taxonomy" id="1120995"/>
    <lineage>
        <taxon>Bacteria</taxon>
        <taxon>Bacillati</taxon>
        <taxon>Bacillota</taxon>
        <taxon>Tissierellia</taxon>
        <taxon>Tissierellales</taxon>
        <taxon>Peptoniphilaceae</taxon>
        <taxon>Anaerosphaera</taxon>
    </lineage>
</organism>
<dbReference type="CDD" id="cd01335">
    <property type="entry name" value="Radical_SAM"/>
    <property type="match status" value="1"/>
</dbReference>
<dbReference type="InterPro" id="IPR007197">
    <property type="entry name" value="rSAM"/>
</dbReference>
<keyword evidence="1" id="KW-0949">S-adenosyl-L-methionine</keyword>
<dbReference type="InterPro" id="IPR010994">
    <property type="entry name" value="RuvA_2-like"/>
</dbReference>
<dbReference type="Gene3D" id="3.20.20.70">
    <property type="entry name" value="Aldolase class I"/>
    <property type="match status" value="1"/>
</dbReference>
<dbReference type="PANTHER" id="PTHR21180:SF9">
    <property type="entry name" value="TYPE II SECRETION SYSTEM PROTEIN K"/>
    <property type="match status" value="1"/>
</dbReference>
<keyword evidence="2" id="KW-0479">Metal-binding</keyword>
<dbReference type="SFLD" id="SFLDG01102">
    <property type="entry name" value="Uncharacterised_Radical_SAM_Su"/>
    <property type="match status" value="1"/>
</dbReference>
<dbReference type="InterPro" id="IPR023874">
    <property type="entry name" value="DNA_rSAM_put"/>
</dbReference>
<gene>
    <name evidence="5" type="ORF">SAMN02745245_01478</name>
</gene>
<dbReference type="STRING" id="1120995.SAMN02745245_01478"/>
<dbReference type="Gene3D" id="1.10.150.320">
    <property type="entry name" value="Photosystem II 12 kDa extrinsic protein"/>
    <property type="match status" value="1"/>
</dbReference>
<keyword evidence="6" id="KW-1185">Reference proteome</keyword>
<dbReference type="GO" id="GO:0003824">
    <property type="term" value="F:catalytic activity"/>
    <property type="evidence" value="ECO:0007669"/>
    <property type="project" value="InterPro"/>
</dbReference>
<dbReference type="InterPro" id="IPR058240">
    <property type="entry name" value="rSAM_sf"/>
</dbReference>
<dbReference type="InterPro" id="IPR013785">
    <property type="entry name" value="Aldolase_TIM"/>
</dbReference>
<evidence type="ECO:0000256" key="3">
    <source>
        <dbReference type="ARBA" id="ARBA00023004"/>
    </source>
</evidence>
<keyword evidence="3" id="KW-0408">Iron</keyword>
<dbReference type="EMBL" id="FQXI01000011">
    <property type="protein sequence ID" value="SHH50393.1"/>
    <property type="molecule type" value="Genomic_DNA"/>
</dbReference>
<protein>
    <submittedName>
        <fullName evidence="5">Putative DNA modification/repair radical SAM protein</fullName>
    </submittedName>
</protein>
<dbReference type="Proteomes" id="UP000184032">
    <property type="component" value="Unassembled WGS sequence"/>
</dbReference>
<dbReference type="GO" id="GO:0046872">
    <property type="term" value="F:metal ion binding"/>
    <property type="evidence" value="ECO:0007669"/>
    <property type="project" value="UniProtKB-KW"/>
</dbReference>
<evidence type="ECO:0000313" key="6">
    <source>
        <dbReference type="Proteomes" id="UP000184032"/>
    </source>
</evidence>
<dbReference type="SUPFAM" id="SSF102114">
    <property type="entry name" value="Radical SAM enzymes"/>
    <property type="match status" value="1"/>
</dbReference>
<dbReference type="GO" id="GO:0051536">
    <property type="term" value="F:iron-sulfur cluster binding"/>
    <property type="evidence" value="ECO:0007669"/>
    <property type="project" value="UniProtKB-KW"/>
</dbReference>
<reference evidence="5 6" key="1">
    <citation type="submission" date="2016-11" db="EMBL/GenBank/DDBJ databases">
        <authorList>
            <person name="Jaros S."/>
            <person name="Januszkiewicz K."/>
            <person name="Wedrychowicz H."/>
        </authorList>
    </citation>
    <scope>NUCLEOTIDE SEQUENCE [LARGE SCALE GENOMIC DNA]</scope>
    <source>
        <strain evidence="5 6">DSM 21120</strain>
    </source>
</reference>
<evidence type="ECO:0000313" key="5">
    <source>
        <dbReference type="EMBL" id="SHH50393.1"/>
    </source>
</evidence>
<dbReference type="AlphaFoldDB" id="A0A1M5TJ48"/>
<accession>A0A1M5TJ48</accession>
<evidence type="ECO:0000256" key="4">
    <source>
        <dbReference type="ARBA" id="ARBA00023014"/>
    </source>
</evidence>
<dbReference type="PANTHER" id="PTHR21180">
    <property type="entry name" value="ENDONUCLEASE/EXONUCLEASE/PHOSPHATASE FAMILY DOMAIN-CONTAINING PROTEIN 1"/>
    <property type="match status" value="1"/>
</dbReference>
<dbReference type="NCBIfam" id="TIGR03916">
    <property type="entry name" value="rSAM_link_UDG"/>
    <property type="match status" value="1"/>
</dbReference>
<name>A0A1M5TJ48_9FIRM</name>
<keyword evidence="4" id="KW-0411">Iron-sulfur</keyword>
<dbReference type="InterPro" id="IPR051675">
    <property type="entry name" value="Endo/Exo/Phosphatase_dom_1"/>
</dbReference>